<reference evidence="11 12" key="1">
    <citation type="submission" date="2019-12" db="EMBL/GenBank/DDBJ databases">
        <authorList>
            <person name="Alioto T."/>
            <person name="Alioto T."/>
            <person name="Gomez Garrido J."/>
        </authorList>
    </citation>
    <scope>NUCLEOTIDE SEQUENCE [LARGE SCALE GENOMIC DNA]</scope>
</reference>
<proteinExistence type="inferred from homology"/>
<sequence length="395" mass="41462">MPMANPITIILIVSLMFSLFNRSLAINRVTYNVLDLGAKGDGKTDSTTAFLKAWSAACGSPGPATVYAPPGRYLVKNAHFKGLCENKAIIIKIDGTLVAPSDYDVIGNAGNWLLFEGADGVSIEGGILDGQGTGLWACKSTGKSCHSGATTLGVSNSKDVAVNGLTLLNSQMFHIVINGCDNVELQGVKVLAPGNSPNTDGIHVQLSTGVTILNSKISTGDDCISIGPGTSNLWIENVACGPGHGISIGSLGKDFKEVGVEKVTVKAVTFKNTQNGLRIKTWARQSTGFVRDVLFQHAIMTNVQNPIVIDQNYCPNNKNCPGQISGVKISDVTYKDIHGTSATEVAVKFDCSKANPCRGIRLEDVNLTYKNQAAKASCANAAGTTSGVIQPTSCL</sequence>
<evidence type="ECO:0000256" key="3">
    <source>
        <dbReference type="ARBA" id="ARBA00022512"/>
    </source>
</evidence>
<keyword evidence="7" id="KW-0961">Cell wall biogenesis/degradation</keyword>
<dbReference type="Proteomes" id="UP000594638">
    <property type="component" value="Unassembled WGS sequence"/>
</dbReference>
<comment type="subcellular location">
    <subcellularLocation>
        <location evidence="1">Secreted</location>
        <location evidence="1">Cell wall</location>
    </subcellularLocation>
</comment>
<dbReference type="InterPro" id="IPR012334">
    <property type="entry name" value="Pectin_lyas_fold"/>
</dbReference>
<dbReference type="GO" id="GO:0005975">
    <property type="term" value="P:carbohydrate metabolic process"/>
    <property type="evidence" value="ECO:0007669"/>
    <property type="project" value="InterPro"/>
</dbReference>
<name>A0A8S0VN48_OLEEU</name>
<feature type="chain" id="PRO_5035870473" evidence="10">
    <location>
        <begin position="26"/>
        <end position="395"/>
    </location>
</feature>
<evidence type="ECO:0000256" key="1">
    <source>
        <dbReference type="ARBA" id="ARBA00004191"/>
    </source>
</evidence>
<accession>A0A8S0VN48</accession>
<dbReference type="SMART" id="SM00710">
    <property type="entry name" value="PbH1"/>
    <property type="match status" value="6"/>
</dbReference>
<dbReference type="InterPro" id="IPR006626">
    <property type="entry name" value="PbH1"/>
</dbReference>
<dbReference type="Gramene" id="OE9A004386T1">
    <property type="protein sequence ID" value="OE9A004386C1"/>
    <property type="gene ID" value="OE9A004386"/>
</dbReference>
<dbReference type="PANTHER" id="PTHR31375">
    <property type="match status" value="1"/>
</dbReference>
<comment type="similarity">
    <text evidence="2 9">Belongs to the glycosyl hydrolase 28 family.</text>
</comment>
<evidence type="ECO:0000256" key="5">
    <source>
        <dbReference type="ARBA" id="ARBA00022801"/>
    </source>
</evidence>
<dbReference type="AlphaFoldDB" id="A0A8S0VN48"/>
<evidence type="ECO:0000313" key="11">
    <source>
        <dbReference type="EMBL" id="CAA3031911.1"/>
    </source>
</evidence>
<dbReference type="InterPro" id="IPR011050">
    <property type="entry name" value="Pectin_lyase_fold/virulence"/>
</dbReference>
<gene>
    <name evidence="11" type="ORF">OLEA9_A004386</name>
</gene>
<evidence type="ECO:0000256" key="8">
    <source>
        <dbReference type="PROSITE-ProRule" id="PRU10052"/>
    </source>
</evidence>
<dbReference type="Gene3D" id="2.160.20.10">
    <property type="entry name" value="Single-stranded right-handed beta-helix, Pectin lyase-like"/>
    <property type="match status" value="1"/>
</dbReference>
<dbReference type="EMBL" id="CACTIH010009500">
    <property type="protein sequence ID" value="CAA3031911.1"/>
    <property type="molecule type" value="Genomic_DNA"/>
</dbReference>
<evidence type="ECO:0000313" key="12">
    <source>
        <dbReference type="Proteomes" id="UP000594638"/>
    </source>
</evidence>
<dbReference type="GO" id="GO:0071555">
    <property type="term" value="P:cell wall organization"/>
    <property type="evidence" value="ECO:0007669"/>
    <property type="project" value="UniProtKB-KW"/>
</dbReference>
<dbReference type="Pfam" id="PF00295">
    <property type="entry name" value="Glyco_hydro_28"/>
    <property type="match status" value="1"/>
</dbReference>
<evidence type="ECO:0000256" key="7">
    <source>
        <dbReference type="ARBA" id="ARBA00023316"/>
    </source>
</evidence>
<evidence type="ECO:0000256" key="2">
    <source>
        <dbReference type="ARBA" id="ARBA00008834"/>
    </source>
</evidence>
<dbReference type="PROSITE" id="PS00502">
    <property type="entry name" value="POLYGALACTURONASE"/>
    <property type="match status" value="1"/>
</dbReference>
<evidence type="ECO:0000256" key="4">
    <source>
        <dbReference type="ARBA" id="ARBA00022525"/>
    </source>
</evidence>
<dbReference type="SUPFAM" id="SSF51126">
    <property type="entry name" value="Pectin lyase-like"/>
    <property type="match status" value="1"/>
</dbReference>
<evidence type="ECO:0000256" key="10">
    <source>
        <dbReference type="SAM" id="SignalP"/>
    </source>
</evidence>
<comment type="caution">
    <text evidence="11">The sequence shown here is derived from an EMBL/GenBank/DDBJ whole genome shotgun (WGS) entry which is preliminary data.</text>
</comment>
<protein>
    <submittedName>
        <fullName evidence="11">Polygalacturonase-like</fullName>
    </submittedName>
</protein>
<keyword evidence="10" id="KW-0732">Signal</keyword>
<dbReference type="OrthoDB" id="187139at2759"/>
<evidence type="ECO:0000256" key="9">
    <source>
        <dbReference type="RuleBase" id="RU361169"/>
    </source>
</evidence>
<keyword evidence="5 9" id="KW-0378">Hydrolase</keyword>
<keyword evidence="3" id="KW-0134">Cell wall</keyword>
<keyword evidence="12" id="KW-1185">Reference proteome</keyword>
<dbReference type="FunFam" id="2.160.20.10:FF:000016">
    <property type="entry name" value="Polygalacturonase 7"/>
    <property type="match status" value="1"/>
</dbReference>
<evidence type="ECO:0000256" key="6">
    <source>
        <dbReference type="ARBA" id="ARBA00023295"/>
    </source>
</evidence>
<feature type="signal peptide" evidence="10">
    <location>
        <begin position="1"/>
        <end position="25"/>
    </location>
</feature>
<feature type="active site" evidence="8">
    <location>
        <position position="244"/>
    </location>
</feature>
<keyword evidence="4" id="KW-0964">Secreted</keyword>
<dbReference type="GO" id="GO:0004650">
    <property type="term" value="F:polygalacturonase activity"/>
    <property type="evidence" value="ECO:0007669"/>
    <property type="project" value="InterPro"/>
</dbReference>
<keyword evidence="6 9" id="KW-0326">Glycosidase</keyword>
<dbReference type="InterPro" id="IPR000743">
    <property type="entry name" value="Glyco_hydro_28"/>
</dbReference>
<organism evidence="11 12">
    <name type="scientific">Olea europaea subsp. europaea</name>
    <dbReference type="NCBI Taxonomy" id="158383"/>
    <lineage>
        <taxon>Eukaryota</taxon>
        <taxon>Viridiplantae</taxon>
        <taxon>Streptophyta</taxon>
        <taxon>Embryophyta</taxon>
        <taxon>Tracheophyta</taxon>
        <taxon>Spermatophyta</taxon>
        <taxon>Magnoliopsida</taxon>
        <taxon>eudicotyledons</taxon>
        <taxon>Gunneridae</taxon>
        <taxon>Pentapetalae</taxon>
        <taxon>asterids</taxon>
        <taxon>lamiids</taxon>
        <taxon>Lamiales</taxon>
        <taxon>Oleaceae</taxon>
        <taxon>Oleeae</taxon>
        <taxon>Olea</taxon>
    </lineage>
</organism>